<dbReference type="GO" id="GO:0006508">
    <property type="term" value="P:proteolysis"/>
    <property type="evidence" value="ECO:0007669"/>
    <property type="project" value="InterPro"/>
</dbReference>
<dbReference type="InterPro" id="IPR001254">
    <property type="entry name" value="Trypsin_dom"/>
</dbReference>
<evidence type="ECO:0000256" key="4">
    <source>
        <dbReference type="ARBA" id="ARBA00022729"/>
    </source>
</evidence>
<evidence type="ECO:0000259" key="9">
    <source>
        <dbReference type="PROSITE" id="PS50240"/>
    </source>
</evidence>
<evidence type="ECO:0000313" key="11">
    <source>
        <dbReference type="Proteomes" id="UP000069272"/>
    </source>
</evidence>
<dbReference type="SUPFAM" id="SSF50494">
    <property type="entry name" value="Trypsin-like serine proteases"/>
    <property type="match status" value="2"/>
</dbReference>
<feature type="domain" description="Peptidase S1" evidence="9">
    <location>
        <begin position="174"/>
        <end position="404"/>
    </location>
</feature>
<evidence type="ECO:0000256" key="1">
    <source>
        <dbReference type="ARBA" id="ARBA00004613"/>
    </source>
</evidence>
<comment type="subcellular location">
    <subcellularLocation>
        <location evidence="1">Secreted</location>
    </subcellularLocation>
</comment>
<dbReference type="Proteomes" id="UP000069272">
    <property type="component" value="Chromosome 3L"/>
</dbReference>
<dbReference type="EnsemblMetazoa" id="AALB005637-RA">
    <property type="protein sequence ID" value="AALB005637-PA"/>
    <property type="gene ID" value="AALB005637"/>
</dbReference>
<sequence>MQSRVKLSLALALWIGAIVTSATDSGLPDFELDDGKDAEADDYYYVNDGSDQQMQPSHKMMSYAKPPGPMGAGDATEPFLMEDDDTSFELMDDVEFVEHEGAQLDFQRKAERMRHIMLKAFANREFQRKFGEVLPLLKVMSKTQKSTLAALITAQVNSREGHTLSLEQRPPQNLVWGEFPSSALVKTPNTESYCHGTVINANHVLTAASCVMNRDLSRIFPARLVRVFAGDLMLTPIATTRQLRTAQHVFVHEHYRPHAAELDLAVIRLSEPFHLPSNTIEEARLQTRIVSDVASCYWVTWRCTSCAATAVPRLRKVEVPIVNRDRCDGQRRPWEDSIGEGNICTLLAEPEVGILNPGDPLYCNNQLTAIHAYNVQFTVTPNVLQYSVGTQIRFVHNWIHQQLVRTQPMPAGWNPQELDNVPFEMWKFLSVALVLVGLVGPALVQGQTPAQDTVWGEFPSVVLIKTPDLNRYCVGTVVHAHHVLTSGTCVMDFRQGPAASRIYPARLVRVMGGDISIIPVANTRQTRTAQHIFVHENFRVTTGEHDLAVIRLTEPFHLPSNTLEVATMRMRITPNSQLCYWVTWLPELGANAQNLPRQQKVPASVYDRDQCNVVQRTGAWEVMVREEQICTLWQNTPNELFNPGDPLFCAGELTAVHGFTWTTGTGATASKYLIGTQVRFASHWIQAQFNRTQPMPAGWNPYLY</sequence>
<evidence type="ECO:0000256" key="2">
    <source>
        <dbReference type="ARBA" id="ARBA00022525"/>
    </source>
</evidence>
<keyword evidence="3" id="KW-0399">Innate immunity</keyword>
<reference evidence="10 11" key="1">
    <citation type="journal article" date="2017" name="G3 (Bethesda)">
        <title>The Physical Genome Mapping of Anopheles albimanus Corrected Scaffold Misassemblies and Identified Interarm Rearrangements in Genus Anopheles.</title>
        <authorList>
            <person name="Artemov G.N."/>
            <person name="Peery A.N."/>
            <person name="Jiang X."/>
            <person name="Tu Z."/>
            <person name="Stegniy V.N."/>
            <person name="Sharakhova M.V."/>
            <person name="Sharakhov I.V."/>
        </authorList>
    </citation>
    <scope>NUCLEOTIDE SEQUENCE [LARGE SCALE GENOMIC DNA]</scope>
    <source>
        <strain evidence="10 11">ALBI9_A</strain>
    </source>
</reference>
<accession>A0A182FGJ6</accession>
<dbReference type="PROSITE" id="PS50240">
    <property type="entry name" value="TRYPSIN_DOM"/>
    <property type="match status" value="2"/>
</dbReference>
<dbReference type="GO" id="GO:0004252">
    <property type="term" value="F:serine-type endopeptidase activity"/>
    <property type="evidence" value="ECO:0007669"/>
    <property type="project" value="InterPro"/>
</dbReference>
<dbReference type="InterPro" id="IPR043504">
    <property type="entry name" value="Peptidase_S1_PA_chymotrypsin"/>
</dbReference>
<keyword evidence="6" id="KW-1015">Disulfide bond</keyword>
<reference evidence="10" key="2">
    <citation type="submission" date="2022-08" db="UniProtKB">
        <authorList>
            <consortium name="EnsemblMetazoa"/>
        </authorList>
    </citation>
    <scope>IDENTIFICATION</scope>
    <source>
        <strain evidence="10">STECLA/ALBI9_A</strain>
    </source>
</reference>
<keyword evidence="11" id="KW-1185">Reference proteome</keyword>
<dbReference type="GO" id="GO:0005576">
    <property type="term" value="C:extracellular region"/>
    <property type="evidence" value="ECO:0007669"/>
    <property type="project" value="UniProtKB-SubCell"/>
</dbReference>
<feature type="domain" description="Peptidase S1" evidence="9">
    <location>
        <begin position="443"/>
        <end position="690"/>
    </location>
</feature>
<keyword evidence="5" id="KW-0391">Immunity</keyword>
<dbReference type="VEuPathDB" id="VectorBase:AALB20_035987"/>
<name>A0A182FGJ6_ANOAL</name>
<evidence type="ECO:0000256" key="6">
    <source>
        <dbReference type="ARBA" id="ARBA00023157"/>
    </source>
</evidence>
<dbReference type="VEuPathDB" id="VectorBase:AALB20_036906"/>
<dbReference type="InterPro" id="IPR051487">
    <property type="entry name" value="Ser/Thr_Proteases_Immune/Dev"/>
</dbReference>
<dbReference type="InterPro" id="IPR009003">
    <property type="entry name" value="Peptidase_S1_PA"/>
</dbReference>
<dbReference type="STRING" id="7167.A0A182FGJ6"/>
<dbReference type="Pfam" id="PF00089">
    <property type="entry name" value="Trypsin"/>
    <property type="match status" value="2"/>
</dbReference>
<evidence type="ECO:0000313" key="10">
    <source>
        <dbReference type="EnsemblMetazoa" id="AALB005637-PA"/>
    </source>
</evidence>
<comment type="similarity">
    <text evidence="8">Belongs to the peptidase S1 family. CLIP subfamily.</text>
</comment>
<dbReference type="PANTHER" id="PTHR24256">
    <property type="entry name" value="TRYPTASE-RELATED"/>
    <property type="match status" value="1"/>
</dbReference>
<keyword evidence="7" id="KW-0325">Glycoprotein</keyword>
<dbReference type="InterPro" id="IPR056200">
    <property type="entry name" value="NT_N"/>
</dbReference>
<evidence type="ECO:0000256" key="8">
    <source>
        <dbReference type="ARBA" id="ARBA00024195"/>
    </source>
</evidence>
<proteinExistence type="inferred from homology"/>
<keyword evidence="4" id="KW-0732">Signal</keyword>
<evidence type="ECO:0000256" key="5">
    <source>
        <dbReference type="ARBA" id="ARBA00022859"/>
    </source>
</evidence>
<dbReference type="AlphaFoldDB" id="A0A182FGJ6"/>
<keyword evidence="2" id="KW-0964">Secreted</keyword>
<dbReference type="SMART" id="SM00020">
    <property type="entry name" value="Tryp_SPc"/>
    <property type="match status" value="1"/>
</dbReference>
<evidence type="ECO:0000256" key="3">
    <source>
        <dbReference type="ARBA" id="ARBA00022588"/>
    </source>
</evidence>
<dbReference type="GO" id="GO:0045087">
    <property type="term" value="P:innate immune response"/>
    <property type="evidence" value="ECO:0007669"/>
    <property type="project" value="UniProtKB-KW"/>
</dbReference>
<dbReference type="VEuPathDB" id="VectorBase:AALB005637"/>
<dbReference type="Gene3D" id="2.40.10.10">
    <property type="entry name" value="Trypsin-like serine proteases"/>
    <property type="match status" value="2"/>
</dbReference>
<protein>
    <recommendedName>
        <fullName evidence="9">Peptidase S1 domain-containing protein</fullName>
    </recommendedName>
</protein>
<dbReference type="Pfam" id="PF24103">
    <property type="entry name" value="NT_N"/>
    <property type="match status" value="1"/>
</dbReference>
<organism evidence="10 11">
    <name type="scientific">Anopheles albimanus</name>
    <name type="common">New world malaria mosquito</name>
    <dbReference type="NCBI Taxonomy" id="7167"/>
    <lineage>
        <taxon>Eukaryota</taxon>
        <taxon>Metazoa</taxon>
        <taxon>Ecdysozoa</taxon>
        <taxon>Arthropoda</taxon>
        <taxon>Hexapoda</taxon>
        <taxon>Insecta</taxon>
        <taxon>Pterygota</taxon>
        <taxon>Neoptera</taxon>
        <taxon>Endopterygota</taxon>
        <taxon>Diptera</taxon>
        <taxon>Nematocera</taxon>
        <taxon>Culicoidea</taxon>
        <taxon>Culicidae</taxon>
        <taxon>Anophelinae</taxon>
        <taxon>Anopheles</taxon>
    </lineage>
</organism>
<evidence type="ECO:0000256" key="7">
    <source>
        <dbReference type="ARBA" id="ARBA00023180"/>
    </source>
</evidence>